<dbReference type="Proteomes" id="UP000010093">
    <property type="component" value="Chromosome"/>
</dbReference>
<dbReference type="KEGG" id="rai:RA0C_1822"/>
<evidence type="ECO:0000256" key="1">
    <source>
        <dbReference type="SAM" id="Phobius"/>
    </source>
</evidence>
<organism evidence="2 3">
    <name type="scientific">Riemerella anatipestifer (strain ATCC 11845 / DSM 15868 / JCM 9532 / NCTC 11014)</name>
    <dbReference type="NCBI Taxonomy" id="693978"/>
    <lineage>
        <taxon>Bacteria</taxon>
        <taxon>Pseudomonadati</taxon>
        <taxon>Bacteroidota</taxon>
        <taxon>Flavobacteriia</taxon>
        <taxon>Flavobacteriales</taxon>
        <taxon>Weeksellaceae</taxon>
        <taxon>Riemerella</taxon>
    </lineage>
</organism>
<evidence type="ECO:0000313" key="2">
    <source>
        <dbReference type="EMBL" id="AFD56703.1"/>
    </source>
</evidence>
<dbReference type="PATRIC" id="fig|693978.17.peg.1805"/>
<keyword evidence="1" id="KW-0812">Transmembrane</keyword>
<proteinExistence type="predicted"/>
<dbReference type="AlphaFoldDB" id="E4TD35"/>
<evidence type="ECO:0000313" key="3">
    <source>
        <dbReference type="Proteomes" id="UP000010093"/>
    </source>
</evidence>
<accession>E4TD35</accession>
<keyword evidence="1" id="KW-0472">Membrane</keyword>
<protein>
    <submittedName>
        <fullName evidence="2">Uncharacterized protein</fullName>
    </submittedName>
</protein>
<dbReference type="GeneID" id="93718647"/>
<reference evidence="2 3" key="1">
    <citation type="journal article" date="2012" name="J. Bacteriol.">
        <title>Complete genome sequence of Riemerella anatipestifer reference strain.</title>
        <authorList>
            <person name="Wang X."/>
            <person name="Zhu D."/>
            <person name="Wang M."/>
            <person name="Cheng A."/>
            <person name="Jia R."/>
            <person name="Zhou Y."/>
            <person name="Chen Z."/>
            <person name="Luo Q."/>
            <person name="Liu F."/>
            <person name="Wang Y."/>
            <person name="Chen X.Y."/>
        </authorList>
    </citation>
    <scope>NUCLEOTIDE SEQUENCE [LARGE SCALE GENOMIC DNA]</scope>
    <source>
        <strain evidence="3">DSM 15868</strain>
    </source>
</reference>
<dbReference type="KEGG" id="ran:Riean_1537"/>
<dbReference type="EMBL" id="CP003388">
    <property type="protein sequence ID" value="AFD56703.1"/>
    <property type="molecule type" value="Genomic_DNA"/>
</dbReference>
<dbReference type="HOGENOM" id="CLU_789596_0_0_10"/>
<sequence length="348" mass="40892">MKPNITSVIIINVIVFFVLLIVTKLVKLEELPTQTIGVLFGGVITALITYFLLIGQTQAEEHKERNVKVFEEKSQRFNTFINKLWEIWDDRTVELEELNELIKLVSRDVVLYTKPETVDIILSNLIDIAEHAKPDKTNSRDAEVTKLIQQKIFNIINELAKDIGLGGEIKPQIRSKLNLLEEKVIPYLIQKDFKQSFLEHFKNTIFNNDDNSITKIDYKKQGDKLYIECRIKESNVYLKIGPLDREPHQDILFTFFVEFYQNRQYQIYRDATKGWRKDCLKGSVQWEKGSNYINFSDSKQLKEEYQIINRSDYSTNSLAERALDLYQHWNFNGKNIEDIIQEVEKNNL</sequence>
<name>E4TD35_RIEAD</name>
<dbReference type="RefSeq" id="WP_004916848.1">
    <property type="nucleotide sequence ID" value="NC_014738.1"/>
</dbReference>
<feature type="transmembrane region" description="Helical" evidence="1">
    <location>
        <begin position="6"/>
        <end position="23"/>
    </location>
</feature>
<feature type="transmembrane region" description="Helical" evidence="1">
    <location>
        <begin position="35"/>
        <end position="53"/>
    </location>
</feature>
<keyword evidence="1" id="KW-1133">Transmembrane helix</keyword>
<gene>
    <name evidence="2" type="ORF">RA0C_1822</name>
</gene>